<organism evidence="10 11">
    <name type="scientific">Rhodofomes roseus</name>
    <dbReference type="NCBI Taxonomy" id="34475"/>
    <lineage>
        <taxon>Eukaryota</taxon>
        <taxon>Fungi</taxon>
        <taxon>Dikarya</taxon>
        <taxon>Basidiomycota</taxon>
        <taxon>Agaricomycotina</taxon>
        <taxon>Agaricomycetes</taxon>
        <taxon>Polyporales</taxon>
        <taxon>Rhodofomes</taxon>
    </lineage>
</organism>
<feature type="region of interest" description="Disordered" evidence="8">
    <location>
        <begin position="60"/>
        <end position="87"/>
    </location>
</feature>
<evidence type="ECO:0000256" key="1">
    <source>
        <dbReference type="ARBA" id="ARBA00001968"/>
    </source>
</evidence>
<dbReference type="GO" id="GO:0046872">
    <property type="term" value="F:metal ion binding"/>
    <property type="evidence" value="ECO:0007669"/>
    <property type="project" value="UniProtKB-KW"/>
</dbReference>
<gene>
    <name evidence="10" type="ORF">EVJ58_g7255</name>
</gene>
<dbReference type="InterPro" id="IPR045249">
    <property type="entry name" value="HARBI1-like"/>
</dbReference>
<evidence type="ECO:0000256" key="6">
    <source>
        <dbReference type="ARBA" id="ARBA00022801"/>
    </source>
</evidence>
<dbReference type="EMBL" id="SEKV01000456">
    <property type="protein sequence ID" value="TFY57061.1"/>
    <property type="molecule type" value="Genomic_DNA"/>
</dbReference>
<evidence type="ECO:0000313" key="11">
    <source>
        <dbReference type="Proteomes" id="UP000298390"/>
    </source>
</evidence>
<feature type="compositionally biased region" description="Polar residues" evidence="8">
    <location>
        <begin position="1"/>
        <end position="16"/>
    </location>
</feature>
<dbReference type="InterPro" id="IPR027806">
    <property type="entry name" value="HARBI1_dom"/>
</dbReference>
<dbReference type="GO" id="GO:0004518">
    <property type="term" value="F:nuclease activity"/>
    <property type="evidence" value="ECO:0007669"/>
    <property type="project" value="UniProtKB-KW"/>
</dbReference>
<feature type="region of interest" description="Disordered" evidence="8">
    <location>
        <begin position="1"/>
        <end position="48"/>
    </location>
</feature>
<reference evidence="10 11" key="1">
    <citation type="submission" date="2019-01" db="EMBL/GenBank/DDBJ databases">
        <title>Genome sequencing of the rare red list fungi Fomitopsis rosea.</title>
        <authorList>
            <person name="Buettner E."/>
            <person name="Kellner H."/>
        </authorList>
    </citation>
    <scope>NUCLEOTIDE SEQUENCE [LARGE SCALE GENOMIC DNA]</scope>
    <source>
        <strain evidence="10 11">DSM 105464</strain>
    </source>
</reference>
<keyword evidence="4" id="KW-0540">Nuclease</keyword>
<dbReference type="STRING" id="34475.A0A4Y9Y6J1"/>
<keyword evidence="5" id="KW-0479">Metal-binding</keyword>
<protein>
    <recommendedName>
        <fullName evidence="9">DDE Tnp4 domain-containing protein</fullName>
    </recommendedName>
</protein>
<dbReference type="PANTHER" id="PTHR22930:SF85">
    <property type="entry name" value="GH03217P-RELATED"/>
    <property type="match status" value="1"/>
</dbReference>
<comment type="cofactor">
    <cofactor evidence="1">
        <name>a divalent metal cation</name>
        <dbReference type="ChEBI" id="CHEBI:60240"/>
    </cofactor>
</comment>
<feature type="compositionally biased region" description="Acidic residues" evidence="8">
    <location>
        <begin position="31"/>
        <end position="48"/>
    </location>
</feature>
<dbReference type="Proteomes" id="UP000298390">
    <property type="component" value="Unassembled WGS sequence"/>
</dbReference>
<evidence type="ECO:0000256" key="8">
    <source>
        <dbReference type="SAM" id="MobiDB-lite"/>
    </source>
</evidence>
<dbReference type="PANTHER" id="PTHR22930">
    <property type="match status" value="1"/>
</dbReference>
<sequence length="510" mass="57872">MLVNSLANESTSSLGTSEDDSMSESGRSMEAEMEAEMEELEAELDFDLDTGLPLDDLAVVNPSDDHAVGHPGRQAPSPTGTDSDAMSEGTDIDAILINTSAAYLNTMRDIHQRWNDHLTHISQSRYLQSVNREPPPPVDLMSKLHYYENCDVAQWHHCIRIPPDAFWEDVDAIKDHHIFQNNSNNRQMEVELQLAIHLYRAGRYGTGAVGSEIAYWAGVSLGTIYNCSRRCMIALLSLHDDAIVFRDEAQVEGAKACAEKKAGTETWRNGFLSADGTPIKLFTRPGWFGNDFYGKDKIYALQLTLVVFVHSLIIADYVVGKPGSAHDSTAFKDTRVFKHHDELLHPYEWIWADSAYTLAPWLITPFKKPRNGQLTREQRKFNYFLSKIRVAVEHAIGLLKIRWQSLKELRIHISDEVQWTNAVMWIRTCIILHNRAIRSGLKHNQDLTQERTWTEVLNQLGVHSSERPRFTPTEEEVTAEAMEGDGDDEVTPEGIQKRMYLLREILAAQQ</sequence>
<accession>A0A4Y9Y6J1</accession>
<comment type="subcellular location">
    <subcellularLocation>
        <location evidence="2">Nucleus</location>
    </subcellularLocation>
</comment>
<comment type="similarity">
    <text evidence="3">Belongs to the HARBI1 family.</text>
</comment>
<keyword evidence="7" id="KW-0539">Nucleus</keyword>
<proteinExistence type="inferred from homology"/>
<keyword evidence="6" id="KW-0378">Hydrolase</keyword>
<evidence type="ECO:0000313" key="10">
    <source>
        <dbReference type="EMBL" id="TFY57061.1"/>
    </source>
</evidence>
<name>A0A4Y9Y6J1_9APHY</name>
<evidence type="ECO:0000256" key="3">
    <source>
        <dbReference type="ARBA" id="ARBA00006958"/>
    </source>
</evidence>
<evidence type="ECO:0000256" key="2">
    <source>
        <dbReference type="ARBA" id="ARBA00004123"/>
    </source>
</evidence>
<evidence type="ECO:0000256" key="7">
    <source>
        <dbReference type="ARBA" id="ARBA00023242"/>
    </source>
</evidence>
<evidence type="ECO:0000256" key="4">
    <source>
        <dbReference type="ARBA" id="ARBA00022722"/>
    </source>
</evidence>
<evidence type="ECO:0000259" key="9">
    <source>
        <dbReference type="Pfam" id="PF13359"/>
    </source>
</evidence>
<dbReference type="GO" id="GO:0016787">
    <property type="term" value="F:hydrolase activity"/>
    <property type="evidence" value="ECO:0007669"/>
    <property type="project" value="UniProtKB-KW"/>
</dbReference>
<dbReference type="AlphaFoldDB" id="A0A4Y9Y6J1"/>
<comment type="caution">
    <text evidence="10">The sequence shown here is derived from an EMBL/GenBank/DDBJ whole genome shotgun (WGS) entry which is preliminary data.</text>
</comment>
<dbReference type="Pfam" id="PF13359">
    <property type="entry name" value="DDE_Tnp_4"/>
    <property type="match status" value="1"/>
</dbReference>
<dbReference type="GO" id="GO:0005634">
    <property type="term" value="C:nucleus"/>
    <property type="evidence" value="ECO:0007669"/>
    <property type="project" value="UniProtKB-SubCell"/>
</dbReference>
<feature type="domain" description="DDE Tnp4" evidence="9">
    <location>
        <begin position="275"/>
        <end position="434"/>
    </location>
</feature>
<evidence type="ECO:0000256" key="5">
    <source>
        <dbReference type="ARBA" id="ARBA00022723"/>
    </source>
</evidence>